<dbReference type="EMBL" id="ML994660">
    <property type="protein sequence ID" value="KAF2180162.1"/>
    <property type="molecule type" value="Genomic_DNA"/>
</dbReference>
<sequence length="430" mass="49087">MDPFSVAGSAVGVTSLGLQVCQALIRYYGNFRSFHDEIDAVVRRTESLMENLQALESLKVRMGNDEVSVRLQKTMDTVTLALNRLNEHAKRCGEAGVPDNPRARARLVTKRLLWPFRQDTLLYLQDTLDRTQANLALALQILGLGVAHVHLEALEEVKNTLMNQNDIIEIERGNRSIEVDLIHNQSSRLSSQLSAIERKLDLLVLPNVSAIYLGGLRYSSSNEVGHVETLLPLLNQSAESHRKSLREIGHWKSMQRPKCHCRYYARKQVQIKSSVSRWFLLPIHTEEASDHFPSCPYFANANHMHTIEAQFILRITRTWNYHVKAGWIYAQRSSWSTISPVLRFRPVVPTSSPGFKPLQDLIFETLQRSIREGPFTDRHKREWKFLLSQALNTVRNNFKQQRASPLDVGADGRSILSVSHRSWFSDVSTS</sequence>
<evidence type="ECO:0000313" key="2">
    <source>
        <dbReference type="Proteomes" id="UP000800200"/>
    </source>
</evidence>
<dbReference type="AlphaFoldDB" id="A0A6A6DP45"/>
<name>A0A6A6DP45_9PEZI</name>
<evidence type="ECO:0008006" key="3">
    <source>
        <dbReference type="Google" id="ProtNLM"/>
    </source>
</evidence>
<protein>
    <recommendedName>
        <fullName evidence="3">Fungal N-terminal domain-containing protein</fullName>
    </recommendedName>
</protein>
<accession>A0A6A6DP45</accession>
<dbReference type="OrthoDB" id="1577640at2759"/>
<organism evidence="1 2">
    <name type="scientific">Zopfia rhizophila CBS 207.26</name>
    <dbReference type="NCBI Taxonomy" id="1314779"/>
    <lineage>
        <taxon>Eukaryota</taxon>
        <taxon>Fungi</taxon>
        <taxon>Dikarya</taxon>
        <taxon>Ascomycota</taxon>
        <taxon>Pezizomycotina</taxon>
        <taxon>Dothideomycetes</taxon>
        <taxon>Dothideomycetes incertae sedis</taxon>
        <taxon>Zopfiaceae</taxon>
        <taxon>Zopfia</taxon>
    </lineage>
</organism>
<evidence type="ECO:0000313" key="1">
    <source>
        <dbReference type="EMBL" id="KAF2180162.1"/>
    </source>
</evidence>
<dbReference type="Proteomes" id="UP000800200">
    <property type="component" value="Unassembled WGS sequence"/>
</dbReference>
<keyword evidence="2" id="KW-1185">Reference proteome</keyword>
<reference evidence="1" key="1">
    <citation type="journal article" date="2020" name="Stud. Mycol.">
        <title>101 Dothideomycetes genomes: a test case for predicting lifestyles and emergence of pathogens.</title>
        <authorList>
            <person name="Haridas S."/>
            <person name="Albert R."/>
            <person name="Binder M."/>
            <person name="Bloem J."/>
            <person name="Labutti K."/>
            <person name="Salamov A."/>
            <person name="Andreopoulos B."/>
            <person name="Baker S."/>
            <person name="Barry K."/>
            <person name="Bills G."/>
            <person name="Bluhm B."/>
            <person name="Cannon C."/>
            <person name="Castanera R."/>
            <person name="Culley D."/>
            <person name="Daum C."/>
            <person name="Ezra D."/>
            <person name="Gonzalez J."/>
            <person name="Henrissat B."/>
            <person name="Kuo A."/>
            <person name="Liang C."/>
            <person name="Lipzen A."/>
            <person name="Lutzoni F."/>
            <person name="Magnuson J."/>
            <person name="Mondo S."/>
            <person name="Nolan M."/>
            <person name="Ohm R."/>
            <person name="Pangilinan J."/>
            <person name="Park H.-J."/>
            <person name="Ramirez L."/>
            <person name="Alfaro M."/>
            <person name="Sun H."/>
            <person name="Tritt A."/>
            <person name="Yoshinaga Y."/>
            <person name="Zwiers L.-H."/>
            <person name="Turgeon B."/>
            <person name="Goodwin S."/>
            <person name="Spatafora J."/>
            <person name="Crous P."/>
            <person name="Grigoriev I."/>
        </authorList>
    </citation>
    <scope>NUCLEOTIDE SEQUENCE</scope>
    <source>
        <strain evidence="1">CBS 207.26</strain>
    </source>
</reference>
<proteinExistence type="predicted"/>
<gene>
    <name evidence="1" type="ORF">K469DRAFT_673444</name>
</gene>